<evidence type="ECO:0000256" key="1">
    <source>
        <dbReference type="SAM" id="MobiDB-lite"/>
    </source>
</evidence>
<dbReference type="GO" id="GO:0051959">
    <property type="term" value="F:dynein light intermediate chain binding"/>
    <property type="evidence" value="ECO:0007669"/>
    <property type="project" value="TreeGrafter"/>
</dbReference>
<reference evidence="2 3" key="1">
    <citation type="submission" date="2019-06" db="EMBL/GenBank/DDBJ databases">
        <title>Draft genomes of female and male turbot (Scophthalmus maximus).</title>
        <authorList>
            <person name="Xu H."/>
            <person name="Xu X.-W."/>
            <person name="Shao C."/>
            <person name="Chen S."/>
        </authorList>
    </citation>
    <scope>NUCLEOTIDE SEQUENCE [LARGE SCALE GENOMIC DNA]</scope>
    <source>
        <strain evidence="2">Ysfricsl-2016a</strain>
        <tissue evidence="2">Blood</tissue>
    </source>
</reference>
<evidence type="ECO:0000313" key="3">
    <source>
        <dbReference type="Proteomes" id="UP000438429"/>
    </source>
</evidence>
<protein>
    <recommendedName>
        <fullName evidence="4">HOOK N-terminal domain-containing protein</fullName>
    </recommendedName>
</protein>
<feature type="region of interest" description="Disordered" evidence="1">
    <location>
        <begin position="63"/>
        <end position="84"/>
    </location>
</feature>
<proteinExistence type="predicted"/>
<accession>A0A6A4THF9</accession>
<dbReference type="EMBL" id="VEVO01000003">
    <property type="protein sequence ID" value="KAF0044675.1"/>
    <property type="molecule type" value="Genomic_DNA"/>
</dbReference>
<dbReference type="GO" id="GO:0005737">
    <property type="term" value="C:cytoplasm"/>
    <property type="evidence" value="ECO:0007669"/>
    <property type="project" value="TreeGrafter"/>
</dbReference>
<comment type="caution">
    <text evidence="2">The sequence shown here is derived from an EMBL/GenBank/DDBJ whole genome shotgun (WGS) entry which is preliminary data.</text>
</comment>
<gene>
    <name evidence="2" type="ORF">F2P81_003833</name>
</gene>
<dbReference type="SUPFAM" id="SSF116907">
    <property type="entry name" value="Hook domain"/>
    <property type="match status" value="1"/>
</dbReference>
<dbReference type="Proteomes" id="UP000438429">
    <property type="component" value="Unassembled WGS sequence"/>
</dbReference>
<dbReference type="GO" id="GO:0008017">
    <property type="term" value="F:microtubule binding"/>
    <property type="evidence" value="ECO:0007669"/>
    <property type="project" value="TreeGrafter"/>
</dbReference>
<evidence type="ECO:0008006" key="4">
    <source>
        <dbReference type="Google" id="ProtNLM"/>
    </source>
</evidence>
<sequence>MLGPLGSCDDVGSEERVSMFMELVDGVFLHKIMTHIETPEQPKEHVTFDKERDRWLGSLCRHVNEEKPSGSDDPSPSNQRLNKNVNNDVSLRLHNLTVLTRQIRTYYQENLQQLVVMPLPNILCIAKDPISGNTKSYTVYLLLTMRISNTFLLK</sequence>
<feature type="compositionally biased region" description="Polar residues" evidence="1">
    <location>
        <begin position="72"/>
        <end position="84"/>
    </location>
</feature>
<dbReference type="GO" id="GO:0031122">
    <property type="term" value="P:cytoplasmic microtubule organization"/>
    <property type="evidence" value="ECO:0007669"/>
    <property type="project" value="TreeGrafter"/>
</dbReference>
<dbReference type="AlphaFoldDB" id="A0A6A4THF9"/>
<dbReference type="GO" id="GO:0030705">
    <property type="term" value="P:cytoskeleton-dependent intracellular transport"/>
    <property type="evidence" value="ECO:0007669"/>
    <property type="project" value="TreeGrafter"/>
</dbReference>
<dbReference type="Gene3D" id="1.10.418.10">
    <property type="entry name" value="Calponin-like domain"/>
    <property type="match status" value="1"/>
</dbReference>
<dbReference type="InterPro" id="IPR036872">
    <property type="entry name" value="CH_dom_sf"/>
</dbReference>
<name>A0A6A4THF9_SCOMX</name>
<organism evidence="2 3">
    <name type="scientific">Scophthalmus maximus</name>
    <name type="common">Turbot</name>
    <name type="synonym">Psetta maxima</name>
    <dbReference type="NCBI Taxonomy" id="52904"/>
    <lineage>
        <taxon>Eukaryota</taxon>
        <taxon>Metazoa</taxon>
        <taxon>Chordata</taxon>
        <taxon>Craniata</taxon>
        <taxon>Vertebrata</taxon>
        <taxon>Euteleostomi</taxon>
        <taxon>Actinopterygii</taxon>
        <taxon>Neopterygii</taxon>
        <taxon>Teleostei</taxon>
        <taxon>Neoteleostei</taxon>
        <taxon>Acanthomorphata</taxon>
        <taxon>Carangaria</taxon>
        <taxon>Pleuronectiformes</taxon>
        <taxon>Pleuronectoidei</taxon>
        <taxon>Scophthalmidae</taxon>
        <taxon>Scophthalmus</taxon>
    </lineage>
</organism>
<dbReference type="PANTHER" id="PTHR18947">
    <property type="entry name" value="HOOK PROTEINS"/>
    <property type="match status" value="1"/>
</dbReference>
<dbReference type="GO" id="GO:0005813">
    <property type="term" value="C:centrosome"/>
    <property type="evidence" value="ECO:0007669"/>
    <property type="project" value="TreeGrafter"/>
</dbReference>
<dbReference type="PANTHER" id="PTHR18947:SF31">
    <property type="entry name" value="PROTEIN DAPLE"/>
    <property type="match status" value="1"/>
</dbReference>
<evidence type="ECO:0000313" key="2">
    <source>
        <dbReference type="EMBL" id="KAF0044675.1"/>
    </source>
</evidence>